<name>A0ABX7P9M3_9BACT</name>
<feature type="compositionally biased region" description="Pro residues" evidence="1">
    <location>
        <begin position="44"/>
        <end position="54"/>
    </location>
</feature>
<feature type="region of interest" description="Disordered" evidence="1">
    <location>
        <begin position="1"/>
        <end position="54"/>
    </location>
</feature>
<keyword evidence="3" id="KW-1185">Reference proteome</keyword>
<reference evidence="2 3" key="1">
    <citation type="submission" date="2021-02" db="EMBL/GenBank/DDBJ databases">
        <title>De Novo genome assembly of isolated myxobacteria.</title>
        <authorList>
            <person name="Stevens D.C."/>
        </authorList>
    </citation>
    <scope>NUCLEOTIDE SEQUENCE [LARGE SCALE GENOMIC DNA]</scope>
    <source>
        <strain evidence="3">SCPEA02</strain>
    </source>
</reference>
<dbReference type="RefSeq" id="WP_206728717.1">
    <property type="nucleotide sequence ID" value="NZ_CP071090.1"/>
</dbReference>
<evidence type="ECO:0000313" key="2">
    <source>
        <dbReference type="EMBL" id="QSQ27190.1"/>
    </source>
</evidence>
<sequence length="54" mass="5703">MTNSEPLPKIVPNPPPNPTTLRPDAIVPNPGSHPHPGTERKAPTAPPTTPPLKK</sequence>
<dbReference type="EMBL" id="CP071090">
    <property type="protein sequence ID" value="QSQ27190.1"/>
    <property type="molecule type" value="Genomic_DNA"/>
</dbReference>
<feature type="compositionally biased region" description="Pro residues" evidence="1">
    <location>
        <begin position="9"/>
        <end position="18"/>
    </location>
</feature>
<protein>
    <submittedName>
        <fullName evidence="2">Uncharacterized protein</fullName>
    </submittedName>
</protein>
<accession>A0ABX7P9M3</accession>
<proteinExistence type="predicted"/>
<organism evidence="2 3">
    <name type="scientific">Pyxidicoccus parkwayensis</name>
    <dbReference type="NCBI Taxonomy" id="2813578"/>
    <lineage>
        <taxon>Bacteria</taxon>
        <taxon>Pseudomonadati</taxon>
        <taxon>Myxococcota</taxon>
        <taxon>Myxococcia</taxon>
        <taxon>Myxococcales</taxon>
        <taxon>Cystobacterineae</taxon>
        <taxon>Myxococcaceae</taxon>
        <taxon>Pyxidicoccus</taxon>
    </lineage>
</organism>
<evidence type="ECO:0000256" key="1">
    <source>
        <dbReference type="SAM" id="MobiDB-lite"/>
    </source>
</evidence>
<dbReference type="Proteomes" id="UP000662747">
    <property type="component" value="Chromosome"/>
</dbReference>
<gene>
    <name evidence="2" type="ORF">JY651_20745</name>
</gene>
<evidence type="ECO:0000313" key="3">
    <source>
        <dbReference type="Proteomes" id="UP000662747"/>
    </source>
</evidence>